<dbReference type="InterPro" id="IPR011009">
    <property type="entry name" value="Kinase-like_dom_sf"/>
</dbReference>
<name>A0A183PIM0_9TREM</name>
<dbReference type="EMBL" id="UZAL01034379">
    <property type="protein sequence ID" value="VDP65197.1"/>
    <property type="molecule type" value="Genomic_DNA"/>
</dbReference>
<dbReference type="Proteomes" id="UP000269396">
    <property type="component" value="Unassembled WGS sequence"/>
</dbReference>
<dbReference type="SUPFAM" id="SSF56112">
    <property type="entry name" value="Protein kinase-like (PK-like)"/>
    <property type="match status" value="1"/>
</dbReference>
<sequence>MNSVLNEIAVMNKLRHPRLIQLYDAYQIDEEYVSKSHAAYDVTVRYNCLEQDTRKTLFIDYGSIRITGGELFERIIDESFNLNESRCIKFMHEILQGVEYMHSQNVIHLDLKVNSTFISCVM</sequence>
<evidence type="ECO:0000313" key="2">
    <source>
        <dbReference type="Proteomes" id="UP000269396"/>
    </source>
</evidence>
<gene>
    <name evidence="1" type="ORF">SMTD_LOCUS14206</name>
</gene>
<evidence type="ECO:0000313" key="1">
    <source>
        <dbReference type="EMBL" id="VDP65197.1"/>
    </source>
</evidence>
<proteinExistence type="predicted"/>
<reference evidence="1 2" key="1">
    <citation type="submission" date="2018-11" db="EMBL/GenBank/DDBJ databases">
        <authorList>
            <consortium name="Pathogen Informatics"/>
        </authorList>
    </citation>
    <scope>NUCLEOTIDE SEQUENCE [LARGE SCALE GENOMIC DNA]</scope>
    <source>
        <strain>Denwood</strain>
        <strain evidence="2">Zambia</strain>
    </source>
</reference>
<dbReference type="GO" id="GO:0004672">
    <property type="term" value="F:protein kinase activity"/>
    <property type="evidence" value="ECO:0007669"/>
    <property type="project" value="InterPro"/>
</dbReference>
<dbReference type="InterPro" id="IPR000719">
    <property type="entry name" value="Prot_kinase_dom"/>
</dbReference>
<dbReference type="PANTHER" id="PTHR24347">
    <property type="entry name" value="SERINE/THREONINE-PROTEIN KINASE"/>
    <property type="match status" value="1"/>
</dbReference>
<dbReference type="Gene3D" id="3.30.200.20">
    <property type="entry name" value="Phosphorylase Kinase, domain 1"/>
    <property type="match status" value="1"/>
</dbReference>
<keyword evidence="2" id="KW-1185">Reference proteome</keyword>
<dbReference type="STRING" id="31246.A0A183PIM0"/>
<dbReference type="AlphaFoldDB" id="A0A183PIM0"/>
<organism evidence="1 2">
    <name type="scientific">Schistosoma mattheei</name>
    <dbReference type="NCBI Taxonomy" id="31246"/>
    <lineage>
        <taxon>Eukaryota</taxon>
        <taxon>Metazoa</taxon>
        <taxon>Spiralia</taxon>
        <taxon>Lophotrochozoa</taxon>
        <taxon>Platyhelminthes</taxon>
        <taxon>Trematoda</taxon>
        <taxon>Digenea</taxon>
        <taxon>Strigeidida</taxon>
        <taxon>Schistosomatoidea</taxon>
        <taxon>Schistosomatidae</taxon>
        <taxon>Schistosoma</taxon>
    </lineage>
</organism>
<accession>A0A183PIM0</accession>
<dbReference type="Gene3D" id="1.10.510.10">
    <property type="entry name" value="Transferase(Phosphotransferase) domain 1"/>
    <property type="match status" value="1"/>
</dbReference>
<dbReference type="PROSITE" id="PS50011">
    <property type="entry name" value="PROTEIN_KINASE_DOM"/>
    <property type="match status" value="1"/>
</dbReference>
<protein>
    <submittedName>
        <fullName evidence="1">Uncharacterized protein</fullName>
    </submittedName>
</protein>
<dbReference type="Pfam" id="PF00069">
    <property type="entry name" value="Pkinase"/>
    <property type="match status" value="1"/>
</dbReference>
<dbReference type="GO" id="GO:0005524">
    <property type="term" value="F:ATP binding"/>
    <property type="evidence" value="ECO:0007669"/>
    <property type="project" value="InterPro"/>
</dbReference>